<dbReference type="EMBL" id="MN740436">
    <property type="protein sequence ID" value="QHU06445.1"/>
    <property type="molecule type" value="Genomic_DNA"/>
</dbReference>
<organism evidence="1">
    <name type="scientific">viral metagenome</name>
    <dbReference type="NCBI Taxonomy" id="1070528"/>
    <lineage>
        <taxon>unclassified sequences</taxon>
        <taxon>metagenomes</taxon>
        <taxon>organismal metagenomes</taxon>
    </lineage>
</organism>
<evidence type="ECO:0000313" key="1">
    <source>
        <dbReference type="EMBL" id="QHU06445.1"/>
    </source>
</evidence>
<name>A0A6C0JL11_9ZZZZ</name>
<proteinExistence type="predicted"/>
<reference evidence="1" key="1">
    <citation type="journal article" date="2020" name="Nature">
        <title>Giant virus diversity and host interactions through global metagenomics.</title>
        <authorList>
            <person name="Schulz F."/>
            <person name="Roux S."/>
            <person name="Paez-Espino D."/>
            <person name="Jungbluth S."/>
            <person name="Walsh D.A."/>
            <person name="Denef V.J."/>
            <person name="McMahon K.D."/>
            <person name="Konstantinidis K.T."/>
            <person name="Eloe-Fadrosh E.A."/>
            <person name="Kyrpides N.C."/>
            <person name="Woyke T."/>
        </authorList>
    </citation>
    <scope>NUCLEOTIDE SEQUENCE</scope>
    <source>
        <strain evidence="1">GVMAG-M-3300027747-57</strain>
    </source>
</reference>
<sequence>MKLSNKYRNVMIERGEKNEIILNIDKRRLIIPSNYPHYPPQIFINDIPFEEYITPPSNTIKSISINFAKRMESNIFEKSITSFIHWKPSLSLSNIFDEIDQINKIKQYTKYMIAIHLTTEKFNFPIELKQEIFTFLLGLHLCTFLV</sequence>
<protein>
    <submittedName>
        <fullName evidence="1">Uncharacterized protein</fullName>
    </submittedName>
</protein>
<accession>A0A6C0JL11</accession>
<dbReference type="AlphaFoldDB" id="A0A6C0JL11"/>